<feature type="compositionally biased region" description="Basic and acidic residues" evidence="11">
    <location>
        <begin position="4114"/>
        <end position="4137"/>
    </location>
</feature>
<dbReference type="InterPro" id="IPR040848">
    <property type="entry name" value="AAA_lid_7"/>
</dbReference>
<dbReference type="Proteomes" id="UP000756921">
    <property type="component" value="Unassembled WGS sequence"/>
</dbReference>
<proteinExistence type="inferred from homology"/>
<feature type="compositionally biased region" description="Acidic residues" evidence="11">
    <location>
        <begin position="4530"/>
        <end position="4549"/>
    </location>
</feature>
<evidence type="ECO:0000256" key="2">
    <source>
        <dbReference type="ARBA" id="ARBA00004642"/>
    </source>
</evidence>
<dbReference type="Pfam" id="PF17867">
    <property type="entry name" value="AAA_lid_7"/>
    <property type="match status" value="3"/>
</dbReference>
<feature type="compositionally biased region" description="Acidic residues" evidence="11">
    <location>
        <begin position="4252"/>
        <end position="4267"/>
    </location>
</feature>
<dbReference type="PANTHER" id="PTHR48103:SF2">
    <property type="entry name" value="MIDASIN"/>
    <property type="match status" value="1"/>
</dbReference>
<protein>
    <recommendedName>
        <fullName evidence="4 10">Midasin</fullName>
    </recommendedName>
</protein>
<feature type="compositionally biased region" description="Basic and acidic residues" evidence="11">
    <location>
        <begin position="4475"/>
        <end position="4490"/>
    </location>
</feature>
<feature type="compositionally biased region" description="Acidic residues" evidence="11">
    <location>
        <begin position="4205"/>
        <end position="4244"/>
    </location>
</feature>
<feature type="compositionally biased region" description="Polar residues" evidence="11">
    <location>
        <begin position="4447"/>
        <end position="4456"/>
    </location>
</feature>
<evidence type="ECO:0000256" key="10">
    <source>
        <dbReference type="PIRNR" id="PIRNR010340"/>
    </source>
</evidence>
<dbReference type="GO" id="GO:0005730">
    <property type="term" value="C:nucleolus"/>
    <property type="evidence" value="ECO:0007669"/>
    <property type="project" value="UniProtKB-SubCell"/>
</dbReference>
<evidence type="ECO:0000256" key="3">
    <source>
        <dbReference type="ARBA" id="ARBA00007188"/>
    </source>
</evidence>
<dbReference type="FunFam" id="3.40.50.300:FF:001053">
    <property type="entry name" value="Midasin"/>
    <property type="match status" value="1"/>
</dbReference>
<feature type="region of interest" description="Disordered" evidence="11">
    <location>
        <begin position="4001"/>
        <end position="4549"/>
    </location>
</feature>
<feature type="compositionally biased region" description="Basic and acidic residues" evidence="11">
    <location>
        <begin position="4457"/>
        <end position="4466"/>
    </location>
</feature>
<sequence length="4877" mass="545068">MDASTQAGKTVDLEWLTRQSLVPGRTEDLFVEHDFLFVEVCTRWMSAEVTPELELAAFGRILPLAPHLAEHAERFARSPQVPFLGAQLAGIKRRDVGHVSEHELCQALLGWFRLMSFDCRNFAKHMRPATMEQLFQHPNRSVRYLAVRNFCLYVHAADHATQNMMKRVVGEEEVEGQWEGRTIDYRFLLLWEEKRWKELQTRLQQNRSREGQQVSPAQARQLSPYTVNVSGVLLPRLDGAPSKERPLELISTPTTESNLQSIAQGLLGSSPLLLTGLAGSGKTLLTRHLAWQLNKLDTMVTLHLNEQSDAKLLVGMYATGAKPGTFSWRPGVLTTAVREGRWIFIEDLDRAPNEVVSTLLPLIERGELLIPSRGETVRAARGFRIIATMRSTLNPRGQEITPRQNMIGHRFWKSIIVRMPGLDEFEKIVSDKYSGLGKHVSGIMRVYARLLELYSDAKFSSENGTSLRALTPRDLLKWCDRIAVLLAQSSSFSIAQLDDMFMEAFDCFAGSLRSEQAQARVMACVAEELHINPQRRDHLLSNREVKLEAPAKNTTSGVLRIGRTRLSRHRVSKRNTTSRPFSTNGYTLRLLEKIAVAVDRQEPLLLVGETGTGKTTCTQYLAEQLGRNLVAFNLSQQSESGDLLGGYKPVNVRSLVIPMKDEFDVLFDTTFSRKKNQRFLQMLGKRVAKGNWKGVCTLWREALKMVDAARKAHESQTSSPDPDGGQPKKKRKVDSLPATFLGSRWDKFTTDLHDLEAQLANGSEAFAFSFLEGNIVKAVRNGDWVLLDEINLASSDTLEALADLLGGGPDGAPSILLTETGNVERVVAHPNFRVFAAMNPATDVGKKDLPPGIRSRFTELYVESPDSDKKSLQNIVEKYLGGDQVDPAIVRVSSDVTKLYLKIQELARANMLVDGADQKAHFSLRTLTRTLSYAREIAPLCTLRRALFEGFHMSFLTFLGKASEDFVAPLIKEHLFPQKSTLKSELGKPMLQPSDGRGYVREGHYWLRQGLQPVEEQTHYIITPFVQRNMNNLIRASSTRRYPVLIQGPTSSGKTSMIEYLAKRSGNKFVRINNHEHTDLQEYLGSYISGADGKLTFQEGILVRALREGHWIVLDELNLAPTDVLEALNRLLDDNRELLIPETQEVVRPHEDFMLFATQNPAGLYGGRKALSRAFRNRFLELHFDDIPVEELTEILHRRTMIPESWCKRIVSVYQELSILRQENRIFEQKSFATLRDLFRWAQRKADTIQDLANNGYMLLAERVRKEEERKAVKKIIETVMSKKGPKVEILVETMFSEDHSPEIKLCKEMTGADASVVWTKAMRRLFVLVAHAIRNNEPVLLVGETGCGKTTVCQMLADAFGRQLHILNAHQNTETGDLIGAQRPIRNRAAVEDLLYRQLQEALGPHLQLQEAAPRLQELLEEYDRFLAETPDALDLILAAHREEIQANRVKVAALFEWADGSLVHAMKTGQYFLLDEISLADDSVLERLNSVLESSRTLLLAEKGPVDSLVTATEGFQFLATMNPGGDYGKKELSPALRNRFTEIWVPALSDDEDITQIVQAKLKPSAVQYARDLVSFSKWFNTKYNTSAASSISIRDTLAWVTFINNSPSDAPLFAIIHGAAMVFIDTLGANPAGLLAISAASIDEEREACLTQLSYLLGEDVFPVYFSSIAISSTPETLQMGPFSIPKFSPTTDEDISFSLEAPTTRSNATRVVRALQLSKPILLEGNPGVGKTTLVTALARAIGKPLTRLNLSEQTDLMDLFGSDVPVEGGQAGTFAWRDAPFLKAMKNGDWVLLDEMNLASQSVLEGLNAVLDHRGEVYISELDQKFHKHPDFRVFAAQNPHHQGGGRKGLPASFVNRFTVVYADVFRPEDLSLICRKVFPGIADEEVKKLITFVAELDQQVVTHRAFGNLGAPWEFNLRDTLRWLQLLTSPQFFGTARDFLDTIFAQRFRSETDRVRLLKLFESIYGQHDPRITFYHNLSPSTLQVGLGLLPRDHAITRPDPTFTLRIAQLAPMEALVVSIRQNWPVILVGPPGSGKTAMINQVASFAGASMVTFSMNADIDAMDLVGGYEQVDPSRELHRFMLTLEHFMRCALSSATNPTSAATRLLESLSNYALSDTREILDLLQTLAQENPSSTELAQHCQELEVLVNTPQQIDGARFQWVDGILIQALQQGKWLVLDNANLCSSAVLDRLNSLLEPNGYLSINEHSTADGEARMVKPHPDFRIFMTVDPRFGELSRAMRNRAVEICLLGEEEIVESSEGEAPIEYPLESKMYRFRELCKNTATEVTQMQLEDLSIVDTGLLLSFEKQLSKGLLTNRGDQSTSINGTPVMNSTSSSLHEQLQFLTSIADPQARSLQKKLAEDEKSNFALALQPYHALNNELILRHSSSSETLSRWFASIYDVLLDCFKMQKALAALPSTKFERRKELQKFPAFLYAFWQGMASCIQGITQGGGATGLFDIEGLTPTLLRQLFWSFHSLMTGSNFDRATFQTYLKMLSDVTTKLNNSPAAIAVELGSKLSKEVAKFGSDVQLSSGLGMERVWRYFKPDTPKQHVQLAAVLALENLADRLDAIMWKSHLKLDEMIQIRERFASSLELVGTYDVDARELVTALENALRELEDSIGEDDITVTPYFEAVFEGICQHLDIAQSHIPKNDRRYVAPNAAVPVVRAKSSLLARRPTKLTKLADEPMEQADAWGNLDRLSRYIGLHKQSSQPVAIDGRVHTALLTQLHAADEVQLAQLERFEAEIQVLAQELVLDSERFTRHQQDALAWLYRNTLNGLYASHCVDVISAVDQASLEFHPAASISENYRGALAPLQQCYRHANSFDKIESHAWVLLGLTGLNLYVPNYPHDPALRPMIERDLFSEERTGYLGALHTLREFQIGFTGQNTSLRIRRTENAIRDMGEEPPVPAIVRPQVSELDALQGEFSNLLSVVRPLATGAMSVKEAAQDNTLKQNISHIIRRLTEGYRSYDDITSPAVGFLVCLSIGLSLGATEQEEESDVSRSLVYITKYTPFFGFHGYHTSNINSEILIQHCEVELAQKQSAVDLRWHALHSLAVIKAVDAPYLSVDKPRQLIHNLFSSFLSDWKLQLQKDQHDEAKNSSLYTYRGEDEDGEEDRSLFPDYDEEESLQTGQSSTSRDHAIRLAKMHASIFLGSNSAADGIAALLEWCAREMSRVAGGKAHGTRHEHALPAIYLALEKKADALASSGQGKAYNFYFDANLPEAKRMMALLHRIQVRYRQIRNIWPEHATLSEVLRTCDEALEFRHVDPVAKLITKLEKLYGYMYEWQRVASKEFSTAPLFDDLTSLLVSWRQLELTTWARLFDMETVKCRDSANSWFFIAYETIIAAADSIDSEPAMKLFAKDLLKTLEGFFYATTLGQYEQRVKLLGQLQAHVAMRTHDNSLFEPLSTALQNFISYFSRLQKPVLEALAKGRQKLEKQVVDVIKLASWKDTNIEALKASAKNSHRKLSRSVRKFRALLNQPVSGIVSAGFPEEHSSPEAIEMGEVGTAVSPTALALCASRTQSWSARPTRFKNLAVTVPLMRKLTTPNTEAMDSAIYIESFIVDLESSIIELQKATPTTLTEETKVAVQHLKTRKRKVYADTMKELRQMGVKANLSTDQLARQENLSTVLAALPIVGAGQTEFLLHKALSIMDEVRGIAKEHHGDLTGNDVTRSIGYLEGLLHATVQQRGFLSKASSMLAQVQVPISKAAEFCAMHEEDVVRVSKAKTDATATVRPSLAWLCTMLDTGAQVVAAQAKLGKTNEVDDLVLEMREWSGQIRGSADDFDKLPVLPSNVWSETHTHLEQSVKTQLVHFREIFNTWMKRFPISRTVLQHVENFLFYYPEATAQVMSSEQRVTVESHAKDILNTLDSILGSMQDVESALKDLPTSIDDAGWLIREEKALTAAIDALYALHISSSTAKLLDAAHLISEDADLAVIAALFATIQPLLNQYLASYRSLVARFSALHTSTAKLLHRLAKSFLQVGTQGFCQPPEKSNDQDDKTKDEKLEDGTGLGAGEGAEDISKDIADDEDLEELAQEKGEREGSIEDQEDAVDMGDKEMEGEDGETAEKEDKGDEEGEESEDDVQSEVGSVDDLGPSAVDEKMWDEGGKEDDLKEKEGKEDVGTENQDEQVAAGQEQKDGKDDKDEKNEEKEEKEGGEEEEEMEMEGEDQEENVGVGETEQMDPHAKEEETLELPDELNMDGNEDDDEKGDNNDDMDMDEDLPEEEMEAEAGVQPDTVDEEIGPEQEGEEEKDTTGHVEDEDMKEEEEEEQDGEEGPEDDPVPLPDENAPEDMLRDVKDEHQPDQNAEAGAGADANEEAHKNQQEQTSASAANRDEGAEGESAEQQETTADDGTLGQTAQPDAGGHGEQPEESPETQSFKKLGDVLEKWYNQQKQISEAHQKDETQVQQIDKEVDMANADFEHLQDEEEQADTQALGTATEEQAKALDHDMAIAVDEEDKTAARPEDNEELHDAQQDVDMQDNEPPPPEEQEPQQQSTTDGRPQAFIGEQKPLTNEEDADMDDAMPLEDDVSDGSSVDEVETKLDLVHLDDVSALTPESARALWLSHEASTHSLSQQLTESLRLILAPTLATKLRGDFRTGKRLNLKRIIPYIASSYKRDKIWLRRSLPSKRSYQVMIALDDSKSMAESGASNLALKTLTLVARSMAMLEVGEVAVTGFGDTINVAHDFDKPFTSEAGVRVFEQFGFDQQKTDVRGLVHKSLDLFAEARRKGSSSAGEDLWQLMLIVSDGICDSHADIQRLVRRAQEERVMIVFVIIDSSAGAPTTAKLAANAPEGAVEAEKEKGIMDLQSVEISPEGKVVRWKYMERFPFRYFLVVRDVRELPGVLSGALRQWFGEVVGSV</sequence>
<keyword evidence="6 10" id="KW-0547">Nucleotide-binding</keyword>
<evidence type="ECO:0000256" key="5">
    <source>
        <dbReference type="ARBA" id="ARBA00022553"/>
    </source>
</evidence>
<comment type="subcellular location">
    <subcellularLocation>
        <location evidence="1">Nucleus</location>
        <location evidence="1">Nucleolus</location>
    </subcellularLocation>
    <subcellularLocation>
        <location evidence="2">Nucleus</location>
        <location evidence="2">Nucleoplasm</location>
    </subcellularLocation>
</comment>
<dbReference type="Pfam" id="PF07728">
    <property type="entry name" value="AAA_5"/>
    <property type="match status" value="9"/>
</dbReference>
<feature type="compositionally biased region" description="Acidic residues" evidence="11">
    <location>
        <begin position="4088"/>
        <end position="4100"/>
    </location>
</feature>
<evidence type="ECO:0000256" key="8">
    <source>
        <dbReference type="ARBA" id="ARBA00023186"/>
    </source>
</evidence>
<evidence type="ECO:0000256" key="9">
    <source>
        <dbReference type="ARBA" id="ARBA00023242"/>
    </source>
</evidence>
<keyword evidence="5" id="KW-0597">Phosphoprotein</keyword>
<accession>A0A9P6KS86</accession>
<gene>
    <name evidence="13" type="ORF">PMIN01_04754</name>
</gene>
<dbReference type="SUPFAM" id="SSF53300">
    <property type="entry name" value="vWA-like"/>
    <property type="match status" value="1"/>
</dbReference>
<dbReference type="GO" id="GO:0005524">
    <property type="term" value="F:ATP binding"/>
    <property type="evidence" value="ECO:0007669"/>
    <property type="project" value="UniProtKB-KW"/>
</dbReference>
<dbReference type="GO" id="GO:0000055">
    <property type="term" value="P:ribosomal large subunit export from nucleus"/>
    <property type="evidence" value="ECO:0007669"/>
    <property type="project" value="TreeGrafter"/>
</dbReference>
<dbReference type="Pfam" id="PF17865">
    <property type="entry name" value="AAA_lid_5"/>
    <property type="match status" value="1"/>
</dbReference>
<feature type="region of interest" description="Disordered" evidence="11">
    <location>
        <begin position="710"/>
        <end position="733"/>
    </location>
</feature>
<dbReference type="PROSITE" id="PS50234">
    <property type="entry name" value="VWFA"/>
    <property type="match status" value="1"/>
</dbReference>
<keyword evidence="8 10" id="KW-0143">Chaperone</keyword>
<feature type="compositionally biased region" description="Acidic residues" evidence="11">
    <location>
        <begin position="4060"/>
        <end position="4080"/>
    </location>
</feature>
<feature type="compositionally biased region" description="Acidic residues" evidence="11">
    <location>
        <begin position="4494"/>
        <end position="4507"/>
    </location>
</feature>
<dbReference type="InterPro" id="IPR003593">
    <property type="entry name" value="AAA+_ATPase"/>
</dbReference>
<organism evidence="13 14">
    <name type="scientific">Paraphaeosphaeria minitans</name>
    <dbReference type="NCBI Taxonomy" id="565426"/>
    <lineage>
        <taxon>Eukaryota</taxon>
        <taxon>Fungi</taxon>
        <taxon>Dikarya</taxon>
        <taxon>Ascomycota</taxon>
        <taxon>Pezizomycotina</taxon>
        <taxon>Dothideomycetes</taxon>
        <taxon>Pleosporomycetidae</taxon>
        <taxon>Pleosporales</taxon>
        <taxon>Massarineae</taxon>
        <taxon>Didymosphaeriaceae</taxon>
        <taxon>Paraphaeosphaeria</taxon>
    </lineage>
</organism>
<evidence type="ECO:0000256" key="6">
    <source>
        <dbReference type="ARBA" id="ARBA00022741"/>
    </source>
</evidence>
<dbReference type="FunFam" id="3.40.50.300:FF:000582">
    <property type="entry name" value="Midasin"/>
    <property type="match status" value="1"/>
</dbReference>
<name>A0A9P6KS86_9PLEO</name>
<evidence type="ECO:0000256" key="7">
    <source>
        <dbReference type="ARBA" id="ARBA00022840"/>
    </source>
</evidence>
<evidence type="ECO:0000259" key="12">
    <source>
        <dbReference type="PROSITE" id="PS50234"/>
    </source>
</evidence>
<reference evidence="13" key="1">
    <citation type="journal article" date="2020" name="Mol. Plant Microbe Interact.">
        <title>Genome Sequence of the Biocontrol Agent Coniothyrium minitans strain Conio (IMI 134523).</title>
        <authorList>
            <person name="Patel D."/>
            <person name="Shittu T.A."/>
            <person name="Baroncelli R."/>
            <person name="Muthumeenakshi S."/>
            <person name="Osborne T.H."/>
            <person name="Janganan T.K."/>
            <person name="Sreenivasaprasad S."/>
        </authorList>
    </citation>
    <scope>NUCLEOTIDE SEQUENCE</scope>
    <source>
        <strain evidence="13">Conio</strain>
    </source>
</reference>
<dbReference type="GO" id="GO:0000027">
    <property type="term" value="P:ribosomal large subunit assembly"/>
    <property type="evidence" value="ECO:0007669"/>
    <property type="project" value="InterPro"/>
</dbReference>
<dbReference type="InterPro" id="IPR011704">
    <property type="entry name" value="ATPase_dyneun-rel_AAA"/>
</dbReference>
<feature type="region of interest" description="Disordered" evidence="11">
    <location>
        <begin position="3112"/>
        <end position="3148"/>
    </location>
</feature>
<dbReference type="FunFam" id="3.40.50.300:FF:000712">
    <property type="entry name" value="Midasin"/>
    <property type="match status" value="1"/>
</dbReference>
<evidence type="ECO:0000256" key="1">
    <source>
        <dbReference type="ARBA" id="ARBA00004604"/>
    </source>
</evidence>
<comment type="similarity">
    <text evidence="3 10">Belongs to the midasin family.</text>
</comment>
<dbReference type="InterPro" id="IPR012099">
    <property type="entry name" value="Midasin"/>
</dbReference>
<dbReference type="GO" id="GO:0005654">
    <property type="term" value="C:nucleoplasm"/>
    <property type="evidence" value="ECO:0007669"/>
    <property type="project" value="UniProtKB-SubCell"/>
</dbReference>
<dbReference type="FunFam" id="3.40.50.300:FF:000142">
    <property type="entry name" value="Midasin"/>
    <property type="match status" value="1"/>
</dbReference>
<dbReference type="EMBL" id="WJXW01000004">
    <property type="protein sequence ID" value="KAF9736975.1"/>
    <property type="molecule type" value="Genomic_DNA"/>
</dbReference>
<dbReference type="InterPro" id="IPR036465">
    <property type="entry name" value="vWFA_dom_sf"/>
</dbReference>
<feature type="compositionally biased region" description="Basic and acidic residues" evidence="11">
    <location>
        <begin position="4412"/>
        <end position="4439"/>
    </location>
</feature>
<dbReference type="InterPro" id="IPR027417">
    <property type="entry name" value="P-loop_NTPase"/>
</dbReference>
<dbReference type="InterPro" id="IPR041190">
    <property type="entry name" value="Midasin_AAA_lid_5"/>
</dbReference>
<dbReference type="OrthoDB" id="5186at2759"/>
<dbReference type="InterPro" id="IPR002035">
    <property type="entry name" value="VWF_A"/>
</dbReference>
<keyword evidence="7 10" id="KW-0067">ATP-binding</keyword>
<evidence type="ECO:0000313" key="14">
    <source>
        <dbReference type="Proteomes" id="UP000756921"/>
    </source>
</evidence>
<feature type="compositionally biased region" description="Acidic residues" evidence="11">
    <location>
        <begin position="4274"/>
        <end position="4296"/>
    </location>
</feature>
<feature type="domain" description="VWFA" evidence="12">
    <location>
        <begin position="4650"/>
        <end position="4866"/>
    </location>
</feature>
<comment type="caution">
    <text evidence="13">The sequence shown here is derived from an EMBL/GenBank/DDBJ whole genome shotgun (WGS) entry which is preliminary data.</text>
</comment>
<feature type="compositionally biased region" description="Basic and acidic residues" evidence="11">
    <location>
        <begin position="4307"/>
        <end position="4318"/>
    </location>
</feature>
<dbReference type="CDD" id="cd00009">
    <property type="entry name" value="AAA"/>
    <property type="match status" value="4"/>
</dbReference>
<dbReference type="PANTHER" id="PTHR48103">
    <property type="entry name" value="MIDASIN-RELATED"/>
    <property type="match status" value="1"/>
</dbReference>
<dbReference type="Gene3D" id="3.40.50.300">
    <property type="entry name" value="P-loop containing nucleotide triphosphate hydrolases"/>
    <property type="match status" value="6"/>
</dbReference>
<dbReference type="PIRSF" id="PIRSF010340">
    <property type="entry name" value="Midasin"/>
    <property type="match status" value="1"/>
</dbReference>
<comment type="function">
    <text evidence="10">Nuclear chaperone required for maturation and nuclear export of pre-60S ribosome subunits.</text>
</comment>
<dbReference type="SMART" id="SM00382">
    <property type="entry name" value="AAA"/>
    <property type="match status" value="6"/>
</dbReference>
<feature type="compositionally biased region" description="Acidic residues" evidence="11">
    <location>
        <begin position="4170"/>
        <end position="4187"/>
    </location>
</feature>
<evidence type="ECO:0000256" key="11">
    <source>
        <dbReference type="SAM" id="MobiDB-lite"/>
    </source>
</evidence>
<dbReference type="GO" id="GO:0030687">
    <property type="term" value="C:preribosome, large subunit precursor"/>
    <property type="evidence" value="ECO:0007669"/>
    <property type="project" value="TreeGrafter"/>
</dbReference>
<keyword evidence="14" id="KW-1185">Reference proteome</keyword>
<feature type="compositionally biased region" description="Basic and acidic residues" evidence="11">
    <location>
        <begin position="4151"/>
        <end position="4169"/>
    </location>
</feature>
<dbReference type="FunFam" id="3.40.50.300:FF:001368">
    <property type="entry name" value="Midasin"/>
    <property type="match status" value="1"/>
</dbReference>
<keyword evidence="9 10" id="KW-0539">Nucleus</keyword>
<feature type="compositionally biased region" description="Basic and acidic residues" evidence="11">
    <location>
        <begin position="4008"/>
        <end position="4023"/>
    </location>
</feature>
<evidence type="ECO:0000256" key="4">
    <source>
        <dbReference type="ARBA" id="ARBA00017143"/>
    </source>
</evidence>
<evidence type="ECO:0000313" key="13">
    <source>
        <dbReference type="EMBL" id="KAF9736975.1"/>
    </source>
</evidence>
<dbReference type="InterPro" id="IPR048617">
    <property type="entry name" value="MDN1_AAA_lid_4"/>
</dbReference>
<dbReference type="GO" id="GO:0016887">
    <property type="term" value="F:ATP hydrolysis activity"/>
    <property type="evidence" value="ECO:0007669"/>
    <property type="project" value="InterPro"/>
</dbReference>
<dbReference type="SUPFAM" id="SSF52540">
    <property type="entry name" value="P-loop containing nucleoside triphosphate hydrolases"/>
    <property type="match status" value="6"/>
</dbReference>
<dbReference type="Gene3D" id="3.40.50.410">
    <property type="entry name" value="von Willebrand factor, type A domain"/>
    <property type="match status" value="1"/>
</dbReference>
<feature type="compositionally biased region" description="Basic and acidic residues" evidence="11">
    <location>
        <begin position="4050"/>
        <end position="4059"/>
    </location>
</feature>
<dbReference type="Pfam" id="PF21108">
    <property type="entry name" value="MDN1_4th"/>
    <property type="match status" value="1"/>
</dbReference>